<dbReference type="Gene3D" id="2.60.40.1730">
    <property type="entry name" value="tricorn interacting facor f3 domain"/>
    <property type="match status" value="1"/>
</dbReference>
<gene>
    <name evidence="4" type="ORF">QVZ41_06835</name>
</gene>
<evidence type="ECO:0000259" key="3">
    <source>
        <dbReference type="Pfam" id="PF17900"/>
    </source>
</evidence>
<dbReference type="CDD" id="cd09603">
    <property type="entry name" value="M1_APN_like"/>
    <property type="match status" value="1"/>
</dbReference>
<dbReference type="GO" id="GO:0004177">
    <property type="term" value="F:aminopeptidase activity"/>
    <property type="evidence" value="ECO:0007669"/>
    <property type="project" value="UniProtKB-KW"/>
</dbReference>
<dbReference type="PANTHER" id="PTHR11533:SF174">
    <property type="entry name" value="PUROMYCIN-SENSITIVE AMINOPEPTIDASE-RELATED"/>
    <property type="match status" value="1"/>
</dbReference>
<reference evidence="4" key="1">
    <citation type="submission" date="2023-07" db="EMBL/GenBank/DDBJ databases">
        <title>Wenyingzhuangia sp. chi5 genome sequencing and assembly.</title>
        <authorList>
            <person name="Park S."/>
        </authorList>
    </citation>
    <scope>NUCLEOTIDE SEQUENCE</scope>
    <source>
        <strain evidence="4">Chi5</strain>
    </source>
</reference>
<evidence type="ECO:0000313" key="5">
    <source>
        <dbReference type="Proteomes" id="UP001168642"/>
    </source>
</evidence>
<keyword evidence="5" id="KW-1185">Reference proteome</keyword>
<dbReference type="RefSeq" id="WP_302883804.1">
    <property type="nucleotide sequence ID" value="NZ_JAUMIT010000002.1"/>
</dbReference>
<dbReference type="EC" id="3.4.11.-" evidence="4"/>
<comment type="caution">
    <text evidence="4">The sequence shown here is derived from an EMBL/GenBank/DDBJ whole genome shotgun (WGS) entry which is preliminary data.</text>
</comment>
<dbReference type="Gene3D" id="1.10.390.10">
    <property type="entry name" value="Neutral Protease Domain 2"/>
    <property type="match status" value="1"/>
</dbReference>
<evidence type="ECO:0000313" key="4">
    <source>
        <dbReference type="EMBL" id="MDO3694559.1"/>
    </source>
</evidence>
<dbReference type="Proteomes" id="UP001168642">
    <property type="component" value="Unassembled WGS sequence"/>
</dbReference>
<feature type="domain" description="Peptidase M1 membrane alanine aminopeptidase" evidence="2">
    <location>
        <begin position="270"/>
        <end position="469"/>
    </location>
</feature>
<dbReference type="EMBL" id="JAUMIT010000002">
    <property type="protein sequence ID" value="MDO3694559.1"/>
    <property type="molecule type" value="Genomic_DNA"/>
</dbReference>
<dbReference type="SUPFAM" id="SSF63737">
    <property type="entry name" value="Leukotriene A4 hydrolase N-terminal domain"/>
    <property type="match status" value="1"/>
</dbReference>
<protein>
    <submittedName>
        <fullName evidence="4">M1 family metallopeptidase</fullName>
        <ecNumber evidence="4">3.4.11.-</ecNumber>
    </submittedName>
</protein>
<evidence type="ECO:0000259" key="2">
    <source>
        <dbReference type="Pfam" id="PF01433"/>
    </source>
</evidence>
<dbReference type="Pfam" id="PF01433">
    <property type="entry name" value="Peptidase_M1"/>
    <property type="match status" value="1"/>
</dbReference>
<keyword evidence="4" id="KW-0031">Aminopeptidase</keyword>
<dbReference type="InterPro" id="IPR042097">
    <property type="entry name" value="Aminopeptidase_N-like_N_sf"/>
</dbReference>
<sequence length="543" mass="63317">MYKFTLLCTFLCSFLYAQDFTPKNIFTKQDSLRGSITPERIWWDVKEYTLDVRVFPKTKSIKGSNTITYKVLKPHQTLQIELQAPLVIDSIIQNKQKLSYHKIGFSHFINLIKKQEINASEKITIYYHGKPKEAVKAPWDGGIVWSKDQNGNNFIATANQSIGASIWWPCKDHPADEAESMQITVTCPSPLMDVSNGRNIKTKKNKDHTTSYTWKVTNPINNYGISLNIAKYAHFSEIYKGKKGNLDCNYYVLPNNLNKAKEHFKDVPKMLAAFEYWFGPYPFYEDGYKLVETPYLGMEHQSCVAYGNKYLKGYLGYPMGTSEWGKKFDFIIIHESGHEWFANNITCKDVADLWIHEAFTSYSETLFVDYHYGTKAGNEYAQGQRALVKNDRPIIGTYNVHHEGSSDMYPKGSLMLHTLRQIINNDKKWRNILRGLNDEFYHQTVTGNQVIDYINKKIKIDLTSFFKQYLTTTKIPTLVVKQKKDGIYYTWENVVDDFKIPLKIYLNGKEKWIIPKEKEWKKIIGKYQQLKIDENFYVRLKEL</sequence>
<evidence type="ECO:0000256" key="1">
    <source>
        <dbReference type="SAM" id="SignalP"/>
    </source>
</evidence>
<keyword evidence="4" id="KW-0378">Hydrolase</keyword>
<dbReference type="InterPro" id="IPR014782">
    <property type="entry name" value="Peptidase_M1_dom"/>
</dbReference>
<dbReference type="SUPFAM" id="SSF55486">
    <property type="entry name" value="Metalloproteases ('zincins'), catalytic domain"/>
    <property type="match status" value="1"/>
</dbReference>
<organism evidence="4 5">
    <name type="scientific">Wenyingzhuangia gilva</name>
    <dbReference type="NCBI Taxonomy" id="3057677"/>
    <lineage>
        <taxon>Bacteria</taxon>
        <taxon>Pseudomonadati</taxon>
        <taxon>Bacteroidota</taxon>
        <taxon>Flavobacteriia</taxon>
        <taxon>Flavobacteriales</taxon>
        <taxon>Flavobacteriaceae</taxon>
        <taxon>Wenyingzhuangia</taxon>
    </lineage>
</organism>
<dbReference type="InterPro" id="IPR027268">
    <property type="entry name" value="Peptidase_M4/M1_CTD_sf"/>
</dbReference>
<keyword evidence="1" id="KW-0732">Signal</keyword>
<accession>A0ABT8VRG2</accession>
<feature type="signal peptide" evidence="1">
    <location>
        <begin position="1"/>
        <end position="17"/>
    </location>
</feature>
<name>A0ABT8VRG2_9FLAO</name>
<dbReference type="InterPro" id="IPR045357">
    <property type="entry name" value="Aminopeptidase_N-like_N"/>
</dbReference>
<dbReference type="Pfam" id="PF17900">
    <property type="entry name" value="Peptidase_M1_N"/>
    <property type="match status" value="1"/>
</dbReference>
<dbReference type="InterPro" id="IPR050344">
    <property type="entry name" value="Peptidase_M1_aminopeptidases"/>
</dbReference>
<dbReference type="PANTHER" id="PTHR11533">
    <property type="entry name" value="PROTEASE M1 ZINC METALLOPROTEASE"/>
    <property type="match status" value="1"/>
</dbReference>
<proteinExistence type="predicted"/>
<feature type="domain" description="Aminopeptidase N-like N-terminal" evidence="3">
    <location>
        <begin position="47"/>
        <end position="223"/>
    </location>
</feature>
<feature type="chain" id="PRO_5045880899" evidence="1">
    <location>
        <begin position="18"/>
        <end position="543"/>
    </location>
</feature>
<keyword evidence="4" id="KW-0645">Protease</keyword>